<name>A0A1E1K4J0_9HELO</name>
<evidence type="ECO:0000313" key="3">
    <source>
        <dbReference type="Proteomes" id="UP000178912"/>
    </source>
</evidence>
<proteinExistence type="predicted"/>
<feature type="compositionally biased region" description="Basic and acidic residues" evidence="1">
    <location>
        <begin position="86"/>
        <end position="99"/>
    </location>
</feature>
<dbReference type="EMBL" id="FJUX01000014">
    <property type="protein sequence ID" value="CZS93028.1"/>
    <property type="molecule type" value="Genomic_DNA"/>
</dbReference>
<gene>
    <name evidence="2" type="ORF">RAG0_03508</name>
</gene>
<protein>
    <submittedName>
        <fullName evidence="2">Uncharacterized protein</fullName>
    </submittedName>
</protein>
<feature type="region of interest" description="Disordered" evidence="1">
    <location>
        <begin position="79"/>
        <end position="99"/>
    </location>
</feature>
<dbReference type="Proteomes" id="UP000178912">
    <property type="component" value="Unassembled WGS sequence"/>
</dbReference>
<feature type="region of interest" description="Disordered" evidence="1">
    <location>
        <begin position="33"/>
        <end position="52"/>
    </location>
</feature>
<keyword evidence="3" id="KW-1185">Reference proteome</keyword>
<sequence>MIFSKEQVEWIVQFETFTRYWIDVKEIILRHSATNGAENQTPEDRKNLQHKSHVADPDIQADLFLSYLGNTPMETARIGVSRRPKERSSLWEEKTGSAK</sequence>
<evidence type="ECO:0000256" key="1">
    <source>
        <dbReference type="SAM" id="MobiDB-lite"/>
    </source>
</evidence>
<dbReference type="AlphaFoldDB" id="A0A1E1K4J0"/>
<evidence type="ECO:0000313" key="2">
    <source>
        <dbReference type="EMBL" id="CZS93028.1"/>
    </source>
</evidence>
<organism evidence="2 3">
    <name type="scientific">Rhynchosporium agropyri</name>
    <dbReference type="NCBI Taxonomy" id="914238"/>
    <lineage>
        <taxon>Eukaryota</taxon>
        <taxon>Fungi</taxon>
        <taxon>Dikarya</taxon>
        <taxon>Ascomycota</taxon>
        <taxon>Pezizomycotina</taxon>
        <taxon>Leotiomycetes</taxon>
        <taxon>Helotiales</taxon>
        <taxon>Ploettnerulaceae</taxon>
        <taxon>Rhynchosporium</taxon>
    </lineage>
</organism>
<accession>A0A1E1K4J0</accession>
<reference evidence="3" key="1">
    <citation type="submission" date="2016-03" db="EMBL/GenBank/DDBJ databases">
        <authorList>
            <person name="Guldener U."/>
        </authorList>
    </citation>
    <scope>NUCLEOTIDE SEQUENCE [LARGE SCALE GENOMIC DNA]</scope>
    <source>
        <strain evidence="3">04CH-RAC-A.6.1</strain>
    </source>
</reference>